<reference evidence="2" key="1">
    <citation type="journal article" date="2024" name="Front. Bioeng. Biotechnol.">
        <title>Genome-scale model development and genomic sequencing of the oleaginous clade Lipomyces.</title>
        <authorList>
            <person name="Czajka J.J."/>
            <person name="Han Y."/>
            <person name="Kim J."/>
            <person name="Mondo S.J."/>
            <person name="Hofstad B.A."/>
            <person name="Robles A."/>
            <person name="Haridas S."/>
            <person name="Riley R."/>
            <person name="LaButti K."/>
            <person name="Pangilinan J."/>
            <person name="Andreopoulos W."/>
            <person name="Lipzen A."/>
            <person name="Yan J."/>
            <person name="Wang M."/>
            <person name="Ng V."/>
            <person name="Grigoriev I.V."/>
            <person name="Spatafora J.W."/>
            <person name="Magnuson J.K."/>
            <person name="Baker S.E."/>
            <person name="Pomraning K.R."/>
        </authorList>
    </citation>
    <scope>NUCLEOTIDE SEQUENCE [LARGE SCALE GENOMIC DNA]</scope>
    <source>
        <strain evidence="2">CBS 7786</strain>
    </source>
</reference>
<comment type="caution">
    <text evidence="1">The sequence shown here is derived from an EMBL/GenBank/DDBJ whole genome shotgun (WGS) entry which is preliminary data.</text>
</comment>
<sequence length="444" mass="48456">MIDTMDFSPADRTALLRGHEAPMDFTYHSAGPAMDATSPFREATIMAAAAASGSKMPGAYSQRIEGQTPFFTPKTPCVGQVPFPASRAHQSATTSPLYGRGISMKPSTQFQTNAIDEDVVMLSSPPSPLPPRKSGAENTDPSGSIDASDGEAVTENVGSKFLKAFRSNSASNSSSPLAKAKQLLSLPTRKMNSTPKSTRKKVKYHNEFDEYLMDDGGDDSDATSDWSGRIVVKKTTVLRSPRKVSSSRTAPSPRKPSRTLVESDSRNASLLAFLSRHDNLPFVFASYLQLIFNVFLVLVMLYLIMSFVLMIRHDISRKIEEYTNEAAVKIAQCTKDYLVNGCMPESRVPAIEEVCTMWQNCMNRDASDIGRARVSAQTVAEIVNSFIEPVSYKTMMFVLVLLFGSLYVANSKVTPSSAAASQPRQMPERYAGALSPPRPGEKIA</sequence>
<evidence type="ECO:0000313" key="2">
    <source>
        <dbReference type="Proteomes" id="UP001433508"/>
    </source>
</evidence>
<organism evidence="1 2">
    <name type="scientific">Lipomyces kononenkoae</name>
    <name type="common">Yeast</name>
    <dbReference type="NCBI Taxonomy" id="34357"/>
    <lineage>
        <taxon>Eukaryota</taxon>
        <taxon>Fungi</taxon>
        <taxon>Dikarya</taxon>
        <taxon>Ascomycota</taxon>
        <taxon>Saccharomycotina</taxon>
        <taxon>Lipomycetes</taxon>
        <taxon>Lipomycetales</taxon>
        <taxon>Lipomycetaceae</taxon>
        <taxon>Lipomyces</taxon>
    </lineage>
</organism>
<accession>A0ACC3T373</accession>
<evidence type="ECO:0000313" key="1">
    <source>
        <dbReference type="EMBL" id="KAK9237995.1"/>
    </source>
</evidence>
<keyword evidence="2" id="KW-1185">Reference proteome</keyword>
<gene>
    <name evidence="1" type="ORF">V1525DRAFT_359538</name>
</gene>
<name>A0ACC3T373_LIPKO</name>
<protein>
    <submittedName>
        <fullName evidence="1">Di-sulfide bridge nucleocytoplasmic transport domain-containing protein</fullName>
    </submittedName>
</protein>
<dbReference type="Proteomes" id="UP001433508">
    <property type="component" value="Unassembled WGS sequence"/>
</dbReference>
<dbReference type="EMBL" id="MU971362">
    <property type="protein sequence ID" value="KAK9237995.1"/>
    <property type="molecule type" value="Genomic_DNA"/>
</dbReference>
<proteinExistence type="predicted"/>